<accession>A0ACB8BAB0</accession>
<protein>
    <submittedName>
        <fullName evidence="1">Protein serine threonine phosphatase 2C</fullName>
    </submittedName>
</protein>
<dbReference type="EMBL" id="MU266487">
    <property type="protein sequence ID" value="KAH7922377.1"/>
    <property type="molecule type" value="Genomic_DNA"/>
</dbReference>
<dbReference type="Proteomes" id="UP000790709">
    <property type="component" value="Unassembled WGS sequence"/>
</dbReference>
<name>A0ACB8BAB0_9AGAM</name>
<keyword evidence="2" id="KW-1185">Reference proteome</keyword>
<evidence type="ECO:0000313" key="2">
    <source>
        <dbReference type="Proteomes" id="UP000790709"/>
    </source>
</evidence>
<comment type="caution">
    <text evidence="1">The sequence shown here is derived from an EMBL/GenBank/DDBJ whole genome shotgun (WGS) entry which is preliminary data.</text>
</comment>
<gene>
    <name evidence="1" type="ORF">BV22DRAFT_1017408</name>
</gene>
<proteinExistence type="predicted"/>
<reference evidence="1" key="1">
    <citation type="journal article" date="2021" name="New Phytol.">
        <title>Evolutionary innovations through gain and loss of genes in the ectomycorrhizal Boletales.</title>
        <authorList>
            <person name="Wu G."/>
            <person name="Miyauchi S."/>
            <person name="Morin E."/>
            <person name="Kuo A."/>
            <person name="Drula E."/>
            <person name="Varga T."/>
            <person name="Kohler A."/>
            <person name="Feng B."/>
            <person name="Cao Y."/>
            <person name="Lipzen A."/>
            <person name="Daum C."/>
            <person name="Hundley H."/>
            <person name="Pangilinan J."/>
            <person name="Johnson J."/>
            <person name="Barry K."/>
            <person name="LaButti K."/>
            <person name="Ng V."/>
            <person name="Ahrendt S."/>
            <person name="Min B."/>
            <person name="Choi I.G."/>
            <person name="Park H."/>
            <person name="Plett J.M."/>
            <person name="Magnuson J."/>
            <person name="Spatafora J.W."/>
            <person name="Nagy L.G."/>
            <person name="Henrissat B."/>
            <person name="Grigoriev I.V."/>
            <person name="Yang Z.L."/>
            <person name="Xu J."/>
            <person name="Martin F.M."/>
        </authorList>
    </citation>
    <scope>NUCLEOTIDE SEQUENCE</scope>
    <source>
        <strain evidence="1">KUC20120723A-06</strain>
    </source>
</reference>
<sequence length="417" mass="45421">MPSFRTRPQTRLSHLGFPPDVGPWTYRVLPEPTLTSELARLAVAKTIGDVSCVSLQPCPNPEYQSQDRYVVHEWALPGGTWKFTAVFDGYGGEEAVDYIVDALPPMIRNGLSTAVSGAEGKLPPIVVSNVLSQSISSFDDALTNDLLDLFPGGPDAVAKLSDDEIRAVINDHATGGKNNAKVLRCMRGSTALVSLVDPQAQNLWVASLGDCQAVLGFENPLGQWEASILSTNHNGTDTSEVDRLHSEHPNEPECVLRDRVLGAIAVTRAIGDQLFKLPGVYTKRVFQNCSPGFRLSTPISDFIGRNKTPPYLSNKADVRHVNLGSSTMAKRFLIMCSDGLVDLYMYDSARTGTLQTVVKGWVDLVGRARSHTPSGNSALSLLRDALGGNDEDRVSQMLTVEMVWKWMDDTTVLVQPL</sequence>
<evidence type="ECO:0000313" key="1">
    <source>
        <dbReference type="EMBL" id="KAH7922377.1"/>
    </source>
</evidence>
<organism evidence="1 2">
    <name type="scientific">Leucogyrophana mollusca</name>
    <dbReference type="NCBI Taxonomy" id="85980"/>
    <lineage>
        <taxon>Eukaryota</taxon>
        <taxon>Fungi</taxon>
        <taxon>Dikarya</taxon>
        <taxon>Basidiomycota</taxon>
        <taxon>Agaricomycotina</taxon>
        <taxon>Agaricomycetes</taxon>
        <taxon>Agaricomycetidae</taxon>
        <taxon>Boletales</taxon>
        <taxon>Boletales incertae sedis</taxon>
        <taxon>Leucogyrophana</taxon>
    </lineage>
</organism>